<gene>
    <name evidence="1" type="ORF">LCGC14_2052350</name>
</gene>
<reference evidence="1" key="1">
    <citation type="journal article" date="2015" name="Nature">
        <title>Complex archaea that bridge the gap between prokaryotes and eukaryotes.</title>
        <authorList>
            <person name="Spang A."/>
            <person name="Saw J.H."/>
            <person name="Jorgensen S.L."/>
            <person name="Zaremba-Niedzwiedzka K."/>
            <person name="Martijn J."/>
            <person name="Lind A.E."/>
            <person name="van Eijk R."/>
            <person name="Schleper C."/>
            <person name="Guy L."/>
            <person name="Ettema T.J."/>
        </authorList>
    </citation>
    <scope>NUCLEOTIDE SEQUENCE</scope>
</reference>
<feature type="non-terminal residue" evidence="1">
    <location>
        <position position="1"/>
    </location>
</feature>
<name>A0A0F9HKN3_9ZZZZ</name>
<protein>
    <submittedName>
        <fullName evidence="1">Uncharacterized protein</fullName>
    </submittedName>
</protein>
<dbReference type="EMBL" id="LAZR01024275">
    <property type="protein sequence ID" value="KKL75697.1"/>
    <property type="molecule type" value="Genomic_DNA"/>
</dbReference>
<accession>A0A0F9HKN3</accession>
<proteinExistence type="predicted"/>
<evidence type="ECO:0000313" key="1">
    <source>
        <dbReference type="EMBL" id="KKL75697.1"/>
    </source>
</evidence>
<dbReference type="AlphaFoldDB" id="A0A0F9HKN3"/>
<comment type="caution">
    <text evidence="1">The sequence shown here is derived from an EMBL/GenBank/DDBJ whole genome shotgun (WGS) entry which is preliminary data.</text>
</comment>
<sequence length="52" mass="5744">GRMPKEDLCGAHTHNALDDAVEQAQMVEGWQKKYGDDSCCLITAEEAYATQD</sequence>
<organism evidence="1">
    <name type="scientific">marine sediment metagenome</name>
    <dbReference type="NCBI Taxonomy" id="412755"/>
    <lineage>
        <taxon>unclassified sequences</taxon>
        <taxon>metagenomes</taxon>
        <taxon>ecological metagenomes</taxon>
    </lineage>
</organism>